<dbReference type="Gene3D" id="1.10.510.10">
    <property type="entry name" value="Transferase(Phosphotransferase) domain 1"/>
    <property type="match status" value="1"/>
</dbReference>
<dbReference type="EC" id="2.7.11.1" evidence="1"/>
<dbReference type="FunFam" id="1.10.510.10:FF:000021">
    <property type="entry name" value="Serine/threonine protein kinase"/>
    <property type="match status" value="1"/>
</dbReference>
<evidence type="ECO:0000256" key="4">
    <source>
        <dbReference type="ARBA" id="ARBA00022737"/>
    </source>
</evidence>
<dbReference type="AlphaFoldDB" id="A0A346XR84"/>
<dbReference type="PROSITE" id="PS51178">
    <property type="entry name" value="PASTA"/>
    <property type="match status" value="3"/>
</dbReference>
<dbReference type="SMART" id="SM00740">
    <property type="entry name" value="PASTA"/>
    <property type="match status" value="3"/>
</dbReference>
<dbReference type="PROSITE" id="PS00108">
    <property type="entry name" value="PROTEIN_KINASE_ST"/>
    <property type="match status" value="1"/>
</dbReference>
<feature type="transmembrane region" description="Helical" evidence="12">
    <location>
        <begin position="342"/>
        <end position="363"/>
    </location>
</feature>
<feature type="compositionally biased region" description="Acidic residues" evidence="11">
    <location>
        <begin position="583"/>
        <end position="608"/>
    </location>
</feature>
<dbReference type="NCBIfam" id="NF033483">
    <property type="entry name" value="PknB_PASTA_kin"/>
    <property type="match status" value="1"/>
</dbReference>
<dbReference type="InterPro" id="IPR008271">
    <property type="entry name" value="Ser/Thr_kinase_AS"/>
</dbReference>
<dbReference type="KEGG" id="euz:DVS28_a0022"/>
<evidence type="ECO:0000256" key="1">
    <source>
        <dbReference type="ARBA" id="ARBA00012513"/>
    </source>
</evidence>
<keyword evidence="3" id="KW-0808">Transferase</keyword>
<keyword evidence="16" id="KW-1185">Reference proteome</keyword>
<dbReference type="RefSeq" id="WP_164709729.1">
    <property type="nucleotide sequence ID" value="NZ_CP031165.1"/>
</dbReference>
<dbReference type="EMBL" id="CP031165">
    <property type="protein sequence ID" value="AXV04731.1"/>
    <property type="molecule type" value="Genomic_DNA"/>
</dbReference>
<dbReference type="Pfam" id="PF00069">
    <property type="entry name" value="Pkinase"/>
    <property type="match status" value="1"/>
</dbReference>
<evidence type="ECO:0000256" key="12">
    <source>
        <dbReference type="SAM" id="Phobius"/>
    </source>
</evidence>
<dbReference type="Pfam" id="PF03793">
    <property type="entry name" value="PASTA"/>
    <property type="match status" value="2"/>
</dbReference>
<evidence type="ECO:0000256" key="2">
    <source>
        <dbReference type="ARBA" id="ARBA00022527"/>
    </source>
</evidence>
<evidence type="ECO:0000256" key="3">
    <source>
        <dbReference type="ARBA" id="ARBA00022679"/>
    </source>
</evidence>
<keyword evidence="5 10" id="KW-0547">Nucleotide-binding</keyword>
<evidence type="ECO:0000256" key="9">
    <source>
        <dbReference type="ARBA" id="ARBA00048679"/>
    </source>
</evidence>
<sequence length="647" mass="68803">MSTTDGQDRRVIAGRYVLRGLLGQGGMADVELAYDEVLDRQVAVKMLHERYTGDDSFVERFRREAQSAAALNHPNVVGVYDTGADDGRPYIVMEYIAGRSLREIMKREGVLPRRAAEIGAEAAQALHFAHERGIVHRDIKPANIMIGDDGRVKVTDFGIARAVNVESVTQTAAVFGTAAYVAPEQAQGQRVDGRTDLYALGCVLFEMLTGQQPFSGDTAVTLAYKHVSEAPPEPRSINPDIPPALSAVVLKAMAKDPAQRYQTGKDFADDLNRAVAGQQVAASAGQTAAYAATQAIPRQQAGTAAPHDPTLVASAPVATPVRETPRPSDEYYERSGPDYGRIAAYAFLVVLIAALVGIAWFLFSDLGGDEEAITQVQVPSLIGMDVDAAQQALVALELQPAIGEREPSATAPPNTVLRTEPGEGTAVDIRSTVTLILSEGPELIRIPQVMGLTAAEAEQLLAADGLVVGGEETAQDPDVEEGLVIRTQPAAGIEVEQGTAITLVISAGQETFRMPPVVDLTEEAARELIEGACDREDDTPCAVVVATTDATVTGDGRVIRTDPESGEDVLIGSRVTIVLSTEEPTEEPTTEEPEPEPTTEEPEPEPEPTTEPPEPTPTQQPEPTPTEPEPQPTPEPAPPPTVPAPSE</sequence>
<name>A0A346XR84_9ACTN</name>
<evidence type="ECO:0000256" key="7">
    <source>
        <dbReference type="ARBA" id="ARBA00022840"/>
    </source>
</evidence>
<dbReference type="CDD" id="cd14014">
    <property type="entry name" value="STKc_PknB_like"/>
    <property type="match status" value="1"/>
</dbReference>
<dbReference type="PANTHER" id="PTHR43289:SF6">
    <property type="entry name" value="SERINE_THREONINE-PROTEIN KINASE NEKL-3"/>
    <property type="match status" value="1"/>
</dbReference>
<evidence type="ECO:0000256" key="10">
    <source>
        <dbReference type="PROSITE-ProRule" id="PRU10141"/>
    </source>
</evidence>
<evidence type="ECO:0000313" key="16">
    <source>
        <dbReference type="Proteomes" id="UP000264006"/>
    </source>
</evidence>
<dbReference type="Gene3D" id="3.30.10.20">
    <property type="match status" value="3"/>
</dbReference>
<dbReference type="GO" id="GO:0004674">
    <property type="term" value="F:protein serine/threonine kinase activity"/>
    <property type="evidence" value="ECO:0007669"/>
    <property type="project" value="UniProtKB-KW"/>
</dbReference>
<dbReference type="InterPro" id="IPR000719">
    <property type="entry name" value="Prot_kinase_dom"/>
</dbReference>
<dbReference type="SUPFAM" id="SSF56112">
    <property type="entry name" value="Protein kinase-like (PK-like)"/>
    <property type="match status" value="1"/>
</dbReference>
<keyword evidence="7 10" id="KW-0067">ATP-binding</keyword>
<dbReference type="PROSITE" id="PS00107">
    <property type="entry name" value="PROTEIN_KINASE_ATP"/>
    <property type="match status" value="1"/>
</dbReference>
<evidence type="ECO:0000256" key="8">
    <source>
        <dbReference type="ARBA" id="ARBA00047899"/>
    </source>
</evidence>
<keyword evidence="2 15" id="KW-0723">Serine/threonine-protein kinase</keyword>
<evidence type="ECO:0000256" key="11">
    <source>
        <dbReference type="SAM" id="MobiDB-lite"/>
    </source>
</evidence>
<reference evidence="15 16" key="1">
    <citation type="submission" date="2018-09" db="EMBL/GenBank/DDBJ databases">
        <title>Complete genome sequence of Euzebya sp. DY32-46 isolated from seawater of Pacific Ocean.</title>
        <authorList>
            <person name="Xu L."/>
            <person name="Wu Y.-H."/>
            <person name="Xu X.-W."/>
        </authorList>
    </citation>
    <scope>NUCLEOTIDE SEQUENCE [LARGE SCALE GENOMIC DNA]</scope>
    <source>
        <strain evidence="15 16">DY32-46</strain>
    </source>
</reference>
<dbReference type="FunFam" id="3.30.200.20:FF:000035">
    <property type="entry name" value="Serine/threonine protein kinase Stk1"/>
    <property type="match status" value="1"/>
</dbReference>
<proteinExistence type="predicted"/>
<protein>
    <recommendedName>
        <fullName evidence="1">non-specific serine/threonine protein kinase</fullName>
        <ecNumber evidence="1">2.7.11.1</ecNumber>
    </recommendedName>
</protein>
<dbReference type="InterPro" id="IPR005543">
    <property type="entry name" value="PASTA_dom"/>
</dbReference>
<gene>
    <name evidence="15" type="ORF">DVS28_a0022</name>
</gene>
<feature type="compositionally biased region" description="Pro residues" evidence="11">
    <location>
        <begin position="609"/>
        <end position="647"/>
    </location>
</feature>
<dbReference type="SMART" id="SM00220">
    <property type="entry name" value="S_TKc"/>
    <property type="match status" value="1"/>
</dbReference>
<dbReference type="PROSITE" id="PS50011">
    <property type="entry name" value="PROTEIN_KINASE_DOM"/>
    <property type="match status" value="1"/>
</dbReference>
<keyword evidence="12" id="KW-1133">Transmembrane helix</keyword>
<evidence type="ECO:0000259" key="14">
    <source>
        <dbReference type="PROSITE" id="PS51178"/>
    </source>
</evidence>
<dbReference type="PANTHER" id="PTHR43289">
    <property type="entry name" value="MITOGEN-ACTIVATED PROTEIN KINASE KINASE KINASE 20-RELATED"/>
    <property type="match status" value="1"/>
</dbReference>
<feature type="domain" description="PASTA" evidence="14">
    <location>
        <begin position="440"/>
        <end position="507"/>
    </location>
</feature>
<keyword evidence="12" id="KW-0812">Transmembrane</keyword>
<dbReference type="Proteomes" id="UP000264006">
    <property type="component" value="Chromosome"/>
</dbReference>
<dbReference type="CDD" id="cd06577">
    <property type="entry name" value="PASTA_pknB"/>
    <property type="match status" value="3"/>
</dbReference>
<keyword evidence="6 15" id="KW-0418">Kinase</keyword>
<dbReference type="GO" id="GO:0045717">
    <property type="term" value="P:negative regulation of fatty acid biosynthetic process"/>
    <property type="evidence" value="ECO:0007669"/>
    <property type="project" value="UniProtKB-ARBA"/>
</dbReference>
<dbReference type="GO" id="GO:0005524">
    <property type="term" value="F:ATP binding"/>
    <property type="evidence" value="ECO:0007669"/>
    <property type="project" value="UniProtKB-UniRule"/>
</dbReference>
<accession>A0A346XR84</accession>
<feature type="region of interest" description="Disordered" evidence="11">
    <location>
        <begin position="576"/>
        <end position="647"/>
    </location>
</feature>
<comment type="catalytic activity">
    <reaction evidence="9">
        <text>L-seryl-[protein] + ATP = O-phospho-L-seryl-[protein] + ADP + H(+)</text>
        <dbReference type="Rhea" id="RHEA:17989"/>
        <dbReference type="Rhea" id="RHEA-COMP:9863"/>
        <dbReference type="Rhea" id="RHEA-COMP:11604"/>
        <dbReference type="ChEBI" id="CHEBI:15378"/>
        <dbReference type="ChEBI" id="CHEBI:29999"/>
        <dbReference type="ChEBI" id="CHEBI:30616"/>
        <dbReference type="ChEBI" id="CHEBI:83421"/>
        <dbReference type="ChEBI" id="CHEBI:456216"/>
        <dbReference type="EC" id="2.7.11.1"/>
    </reaction>
</comment>
<evidence type="ECO:0000256" key="6">
    <source>
        <dbReference type="ARBA" id="ARBA00022777"/>
    </source>
</evidence>
<dbReference type="InterPro" id="IPR011009">
    <property type="entry name" value="Kinase-like_dom_sf"/>
</dbReference>
<keyword evidence="12" id="KW-0472">Membrane</keyword>
<comment type="catalytic activity">
    <reaction evidence="8">
        <text>L-threonyl-[protein] + ATP = O-phospho-L-threonyl-[protein] + ADP + H(+)</text>
        <dbReference type="Rhea" id="RHEA:46608"/>
        <dbReference type="Rhea" id="RHEA-COMP:11060"/>
        <dbReference type="Rhea" id="RHEA-COMP:11605"/>
        <dbReference type="ChEBI" id="CHEBI:15378"/>
        <dbReference type="ChEBI" id="CHEBI:30013"/>
        <dbReference type="ChEBI" id="CHEBI:30616"/>
        <dbReference type="ChEBI" id="CHEBI:61977"/>
        <dbReference type="ChEBI" id="CHEBI:456216"/>
        <dbReference type="EC" id="2.7.11.1"/>
    </reaction>
</comment>
<feature type="domain" description="PASTA" evidence="14">
    <location>
        <begin position="508"/>
        <end position="581"/>
    </location>
</feature>
<organism evidence="15 16">
    <name type="scientific">Euzebya pacifica</name>
    <dbReference type="NCBI Taxonomy" id="1608957"/>
    <lineage>
        <taxon>Bacteria</taxon>
        <taxon>Bacillati</taxon>
        <taxon>Actinomycetota</taxon>
        <taxon>Nitriliruptoria</taxon>
        <taxon>Euzebyales</taxon>
    </lineage>
</organism>
<dbReference type="Gene3D" id="3.30.200.20">
    <property type="entry name" value="Phosphorylase Kinase, domain 1"/>
    <property type="match status" value="1"/>
</dbReference>
<evidence type="ECO:0000259" key="13">
    <source>
        <dbReference type="PROSITE" id="PS50011"/>
    </source>
</evidence>
<feature type="domain" description="Protein kinase" evidence="13">
    <location>
        <begin position="16"/>
        <end position="275"/>
    </location>
</feature>
<keyword evidence="4" id="KW-0677">Repeat</keyword>
<feature type="domain" description="PASTA" evidence="14">
    <location>
        <begin position="372"/>
        <end position="439"/>
    </location>
</feature>
<dbReference type="InterPro" id="IPR017441">
    <property type="entry name" value="Protein_kinase_ATP_BS"/>
</dbReference>
<feature type="compositionally biased region" description="Basic and acidic residues" evidence="11">
    <location>
        <begin position="323"/>
        <end position="332"/>
    </location>
</feature>
<feature type="region of interest" description="Disordered" evidence="11">
    <location>
        <begin position="299"/>
        <end position="332"/>
    </location>
</feature>
<feature type="binding site" evidence="10">
    <location>
        <position position="45"/>
    </location>
    <ligand>
        <name>ATP</name>
        <dbReference type="ChEBI" id="CHEBI:30616"/>
    </ligand>
</feature>
<evidence type="ECO:0000256" key="5">
    <source>
        <dbReference type="ARBA" id="ARBA00022741"/>
    </source>
</evidence>
<evidence type="ECO:0000313" key="15">
    <source>
        <dbReference type="EMBL" id="AXV04731.1"/>
    </source>
</evidence>